<reference evidence="1 2" key="1">
    <citation type="submission" date="2019-03" db="EMBL/GenBank/DDBJ databases">
        <title>Single cell metagenomics reveals metabolic interactions within the superorganism composed of flagellate Streblomastix strix and complex community of Bacteroidetes bacteria on its surface.</title>
        <authorList>
            <person name="Treitli S.C."/>
            <person name="Kolisko M."/>
            <person name="Husnik F."/>
            <person name="Keeling P."/>
            <person name="Hampl V."/>
        </authorList>
    </citation>
    <scope>NUCLEOTIDE SEQUENCE [LARGE SCALE GENOMIC DNA]</scope>
    <source>
        <strain evidence="1">ST1C</strain>
    </source>
</reference>
<organism evidence="1 2">
    <name type="scientific">Streblomastix strix</name>
    <dbReference type="NCBI Taxonomy" id="222440"/>
    <lineage>
        <taxon>Eukaryota</taxon>
        <taxon>Metamonada</taxon>
        <taxon>Preaxostyla</taxon>
        <taxon>Oxymonadida</taxon>
        <taxon>Streblomastigidae</taxon>
        <taxon>Streblomastix</taxon>
    </lineage>
</organism>
<accession>A0A5J4TN48</accession>
<dbReference type="Proteomes" id="UP000324800">
    <property type="component" value="Unassembled WGS sequence"/>
</dbReference>
<dbReference type="InterPro" id="IPR011989">
    <property type="entry name" value="ARM-like"/>
</dbReference>
<name>A0A5J4TN48_9EUKA</name>
<dbReference type="SUPFAM" id="SSF48371">
    <property type="entry name" value="ARM repeat"/>
    <property type="match status" value="1"/>
</dbReference>
<dbReference type="AlphaFoldDB" id="A0A5J4TN48"/>
<dbReference type="InterPro" id="IPR016024">
    <property type="entry name" value="ARM-type_fold"/>
</dbReference>
<sequence>MKFITKDDDIEGRKQAVEAGIADALLKIFSTYPLESITPSHAWAFFELKFIKDDQINYDAFKSINFTGLVRLLNHPDITVVHRATISIQNILVSASCDGINKLFILFKKNLRKRSKDEASICIGHLFRAKEIPKTEMRKEVISYLKAAVNDSDSWMKTYSKYRLRGLVQDAVNRAEIEKDGFKIPE</sequence>
<comment type="caution">
    <text evidence="1">The sequence shown here is derived from an EMBL/GenBank/DDBJ whole genome shotgun (WGS) entry which is preliminary data.</text>
</comment>
<evidence type="ECO:0000313" key="1">
    <source>
        <dbReference type="EMBL" id="KAA6359233.1"/>
    </source>
</evidence>
<protein>
    <submittedName>
        <fullName evidence="1">Uncharacterized protein</fullName>
    </submittedName>
</protein>
<gene>
    <name evidence="1" type="ORF">EZS28_045240</name>
</gene>
<dbReference type="EMBL" id="SNRW01028702">
    <property type="protein sequence ID" value="KAA6359233.1"/>
    <property type="molecule type" value="Genomic_DNA"/>
</dbReference>
<dbReference type="Gene3D" id="1.25.10.10">
    <property type="entry name" value="Leucine-rich Repeat Variant"/>
    <property type="match status" value="1"/>
</dbReference>
<proteinExistence type="predicted"/>
<evidence type="ECO:0000313" key="2">
    <source>
        <dbReference type="Proteomes" id="UP000324800"/>
    </source>
</evidence>